<evidence type="ECO:0000313" key="2">
    <source>
        <dbReference type="EMBL" id="EJK44426.1"/>
    </source>
</evidence>
<feature type="compositionally biased region" description="Polar residues" evidence="1">
    <location>
        <begin position="135"/>
        <end position="163"/>
    </location>
</feature>
<organism evidence="2 3">
    <name type="scientific">Thalassiosira oceanica</name>
    <name type="common">Marine diatom</name>
    <dbReference type="NCBI Taxonomy" id="159749"/>
    <lineage>
        <taxon>Eukaryota</taxon>
        <taxon>Sar</taxon>
        <taxon>Stramenopiles</taxon>
        <taxon>Ochrophyta</taxon>
        <taxon>Bacillariophyta</taxon>
        <taxon>Coscinodiscophyceae</taxon>
        <taxon>Thalassiosirophycidae</taxon>
        <taxon>Thalassiosirales</taxon>
        <taxon>Thalassiosiraceae</taxon>
        <taxon>Thalassiosira</taxon>
    </lineage>
</organism>
<proteinExistence type="predicted"/>
<evidence type="ECO:0000256" key="1">
    <source>
        <dbReference type="SAM" id="MobiDB-lite"/>
    </source>
</evidence>
<feature type="compositionally biased region" description="Polar residues" evidence="1">
    <location>
        <begin position="101"/>
        <end position="112"/>
    </location>
</feature>
<feature type="region of interest" description="Disordered" evidence="1">
    <location>
        <begin position="81"/>
        <end position="163"/>
    </location>
</feature>
<dbReference type="AlphaFoldDB" id="K0R6W0"/>
<sequence>MKVDIYQNSSNPVAPAANFTPCTLMESNCQGSQSLPPPMPSLPLMPYERPIRRHDPAVSSVNLDADDRSKLHADAALSALAKSKRSMKKKEWSRNTRRQHSNPNVMNASAGRQPTRLGRHLRKLKLQALPPCSNYDDNATTAASGPVSQKETTSSIEIYQSEP</sequence>
<accession>K0R6W0</accession>
<gene>
    <name evidence="2" type="ORF">THAOC_37034</name>
</gene>
<evidence type="ECO:0000313" key="3">
    <source>
        <dbReference type="Proteomes" id="UP000266841"/>
    </source>
</evidence>
<dbReference type="Proteomes" id="UP000266841">
    <property type="component" value="Unassembled WGS sequence"/>
</dbReference>
<reference evidence="2 3" key="1">
    <citation type="journal article" date="2012" name="Genome Biol.">
        <title>Genome and low-iron response of an oceanic diatom adapted to chronic iron limitation.</title>
        <authorList>
            <person name="Lommer M."/>
            <person name="Specht M."/>
            <person name="Roy A.S."/>
            <person name="Kraemer L."/>
            <person name="Andreson R."/>
            <person name="Gutowska M.A."/>
            <person name="Wolf J."/>
            <person name="Bergner S.V."/>
            <person name="Schilhabel M.B."/>
            <person name="Klostermeier U.C."/>
            <person name="Beiko R.G."/>
            <person name="Rosenstiel P."/>
            <person name="Hippler M."/>
            <person name="Laroche J."/>
        </authorList>
    </citation>
    <scope>NUCLEOTIDE SEQUENCE [LARGE SCALE GENOMIC DNA]</scope>
    <source>
        <strain evidence="2 3">CCMP1005</strain>
    </source>
</reference>
<keyword evidence="3" id="KW-1185">Reference proteome</keyword>
<comment type="caution">
    <text evidence="2">The sequence shown here is derived from an EMBL/GenBank/DDBJ whole genome shotgun (WGS) entry which is preliminary data.</text>
</comment>
<name>K0R6W0_THAOC</name>
<dbReference type="EMBL" id="AGNL01049693">
    <property type="protein sequence ID" value="EJK44426.1"/>
    <property type="molecule type" value="Genomic_DNA"/>
</dbReference>
<protein>
    <submittedName>
        <fullName evidence="2">Uncharacterized protein</fullName>
    </submittedName>
</protein>